<dbReference type="Gene3D" id="1.10.10.60">
    <property type="entry name" value="Homeodomain-like"/>
    <property type="match status" value="2"/>
</dbReference>
<evidence type="ECO:0000256" key="2">
    <source>
        <dbReference type="ARBA" id="ARBA00023125"/>
    </source>
</evidence>
<comment type="caution">
    <text evidence="5">The sequence shown here is derived from an EMBL/GenBank/DDBJ whole genome shotgun (WGS) entry which is preliminary data.</text>
</comment>
<dbReference type="Pfam" id="PF12833">
    <property type="entry name" value="HTH_18"/>
    <property type="match status" value="1"/>
</dbReference>
<evidence type="ECO:0000259" key="4">
    <source>
        <dbReference type="PROSITE" id="PS01124"/>
    </source>
</evidence>
<dbReference type="PROSITE" id="PS00041">
    <property type="entry name" value="HTH_ARAC_FAMILY_1"/>
    <property type="match status" value="1"/>
</dbReference>
<keyword evidence="6" id="KW-1185">Reference proteome</keyword>
<evidence type="ECO:0000313" key="5">
    <source>
        <dbReference type="EMBL" id="MEW5288924.1"/>
    </source>
</evidence>
<reference evidence="5 6" key="1">
    <citation type="submission" date="2024-07" db="EMBL/GenBank/DDBJ databases">
        <authorList>
            <person name="Dulla G.F.J."/>
            <person name="Delorm J.G."/>
        </authorList>
    </citation>
    <scope>NUCLEOTIDE SEQUENCE [LARGE SCALE GENOMIC DNA]</scope>
    <source>
        <strain evidence="5 6">JGD 233</strain>
    </source>
</reference>
<dbReference type="PANTHER" id="PTHR47504:SF2">
    <property type="entry name" value="REGULATORY PROTEIN SOXS"/>
    <property type="match status" value="1"/>
</dbReference>
<organism evidence="5 6">
    <name type="scientific">Erwinia papayae</name>
    <dbReference type="NCBI Taxonomy" id="206499"/>
    <lineage>
        <taxon>Bacteria</taxon>
        <taxon>Pseudomonadati</taxon>
        <taxon>Pseudomonadota</taxon>
        <taxon>Gammaproteobacteria</taxon>
        <taxon>Enterobacterales</taxon>
        <taxon>Erwiniaceae</taxon>
        <taxon>Erwinia</taxon>
    </lineage>
</organism>
<gene>
    <name evidence="5" type="ORF">ABW286_06975</name>
</gene>
<dbReference type="RefSeq" id="WP_261642046.1">
    <property type="nucleotide sequence ID" value="NZ_JBFKZN010000003.1"/>
</dbReference>
<dbReference type="SMART" id="SM00342">
    <property type="entry name" value="HTH_ARAC"/>
    <property type="match status" value="1"/>
</dbReference>
<keyword evidence="2" id="KW-0238">DNA-binding</keyword>
<dbReference type="InterPro" id="IPR009057">
    <property type="entry name" value="Homeodomain-like_sf"/>
</dbReference>
<dbReference type="InterPro" id="IPR018062">
    <property type="entry name" value="HTH_AraC-typ_CS"/>
</dbReference>
<protein>
    <submittedName>
        <fullName evidence="5">Helix-turn-helix domain-containing protein</fullName>
    </submittedName>
</protein>
<sequence length="116" mass="13800">MNRQRMIVQDLIVWINENIRSPLKIEDVALRAGYSKWHLQRMFFRVMNISLGHYIRNKKLELAAHDLIDSSATVIDISVKYGYESQQSFTRSFVRKYRVPPAAWRRLNTDNVNYLL</sequence>
<evidence type="ECO:0000256" key="1">
    <source>
        <dbReference type="ARBA" id="ARBA00023015"/>
    </source>
</evidence>
<dbReference type="PROSITE" id="PS01124">
    <property type="entry name" value="HTH_ARAC_FAMILY_2"/>
    <property type="match status" value="1"/>
</dbReference>
<dbReference type="InterPro" id="IPR018060">
    <property type="entry name" value="HTH_AraC"/>
</dbReference>
<dbReference type="Proteomes" id="UP001554567">
    <property type="component" value="Unassembled WGS sequence"/>
</dbReference>
<proteinExistence type="predicted"/>
<dbReference type="EMBL" id="JBFKZN010000003">
    <property type="protein sequence ID" value="MEW5288924.1"/>
    <property type="molecule type" value="Genomic_DNA"/>
</dbReference>
<keyword evidence="1" id="KW-0805">Transcription regulation</keyword>
<evidence type="ECO:0000256" key="3">
    <source>
        <dbReference type="ARBA" id="ARBA00023163"/>
    </source>
</evidence>
<feature type="domain" description="HTH araC/xylS-type" evidence="4">
    <location>
        <begin position="9"/>
        <end position="107"/>
    </location>
</feature>
<evidence type="ECO:0000313" key="6">
    <source>
        <dbReference type="Proteomes" id="UP001554567"/>
    </source>
</evidence>
<dbReference type="InterPro" id="IPR050959">
    <property type="entry name" value="MarA-like"/>
</dbReference>
<accession>A0ABV3MZD3</accession>
<keyword evidence="3" id="KW-0804">Transcription</keyword>
<name>A0ABV3MZD3_9GAMM</name>
<dbReference type="PANTHER" id="PTHR47504">
    <property type="entry name" value="RIGHT ORIGIN-BINDING PROTEIN"/>
    <property type="match status" value="1"/>
</dbReference>
<dbReference type="SUPFAM" id="SSF46689">
    <property type="entry name" value="Homeodomain-like"/>
    <property type="match status" value="2"/>
</dbReference>